<sequence length="1432" mass="157030">MASYSQINSPGGVTCGDAGPICADNTGSFIFQNNNDASTNINTSIACLQDGPRPAWFFLRVDQTGDLAFQIIQESTTGVGLDVDFVLWGPFSSDIGNCGSIDTVCDPQFPNSPANGCPNNTVNPGAYPNTNTNIVDCSYSGQSIENMNIPNAVSGEFYLLLVTNFDGGDGTIEIVQTNFGIPGGGSTDCSIINVDGILGPDQNICEMTSTTLDANPGNDPTFVDYAWEFNDGTGFAPIPGTDGMSMISVSNAGEYQVTITDNVGGSDSDIVEVIVTVIPTVNPVATQFRCDDNNDGIWDFDLASLRPIVLGTQDPMQFEVSFHLDEMDAMTSSTTNPLPDTFTNLVAYEEDTIWIRIESTINTDCASTGSFEIDVFDSPVANAIPPQLICDDNNDGFWDFDLDALRSIALGTQDPMQFEVSFHLEQSDAIMSSTTNPLPNTFTNLVAYDEDTIWVRVENIDNRDDCFEIISFNIDVFDDPTANTVLPQLICDDNNDGFWDFDLASLRPIALGTQDPMQFEVSFHLDEMDAMTSSTTNPLPDTFTNLVAYEEDTIWIRIENVDNTDCFATSSFIIDVFDDPTPLPYVYELCDDATDGDDTNGFVDFPLTPADIDSFILNGQDPMQFTVSYHLNQLDADNGAAAIANLYTDDTQIIARVENNDRIECYETVIVDLQVNALPVITDMVELLQCDNDTDGISDFNLTESEVLISTNFANETFTYHMNATDAANGASAIINPTVYTNTDPSSNPDILFVRVENDDFCFRVAQLDLFVSATQIPANVEILYEECDVVDGIDADITNGITTFDFSDAEAQIRAQAALPVGQNLTFTYYETEADALAEVNAIPDISNHRNDASPFEQEIYVRVDSDVDNACVGLGVHVRLRTINPTPNLNPDPIVLCDDITVGDLSEEFNLTIREAFIFNGDPNVSATYHTTFIGANAGDNSIPDPTAYNNTNPSETIFVRVTNISTTCYAIVELEILVNPLPDDSVVVADFFECENNTDFIFDFDLDTKIDEILNGQDPMNFTVSYHETQLDADNLTNPLPSLYTNTSNPQPIFVAITNNTTGCSISTISFNIEVNEDVQALDDFYEECDVVGDNDGFTQFDLSSRSPIVLDGQDPMSFSISYHFSFDDAFNDVDPLPLLYENFVVNTQVIYARVSNVIRPAECFAISELTLQVNLLPIFDLDDEYILCLTSNNEAVVDVPPVLDTGLSDTDYAFEWRLDGTVLPAQTSSSLIPTQGGVYDVTVTDISTSMVTMCQNFDSAVVTESGIPDTFDVEVTSQAFTGNNMIIATATGNSTYEYSLDNGPWELVGEFEDVNGGDHVVAARDILGCGIVYRTVTVIDYPKFFTPNGDGNNDTWNIEGINTQPSATIYIYDRYGKLLKQLSPTSPGWDGTFNGNRMPSSDYWFTLEYVEPTNNESRTFSAHFSLKR</sequence>
<dbReference type="InterPro" id="IPR026341">
    <property type="entry name" value="T9SS_type_B"/>
</dbReference>
<comment type="caution">
    <text evidence="2">The sequence shown here is derived from an EMBL/GenBank/DDBJ whole genome shotgun (WGS) entry which is preliminary data.</text>
</comment>
<dbReference type="InterPro" id="IPR000601">
    <property type="entry name" value="PKD_dom"/>
</dbReference>
<dbReference type="Pfam" id="PF13585">
    <property type="entry name" value="CHU_C"/>
    <property type="match status" value="1"/>
</dbReference>
<dbReference type="Gene3D" id="2.60.40.10">
    <property type="entry name" value="Immunoglobulins"/>
    <property type="match status" value="1"/>
</dbReference>
<protein>
    <recommendedName>
        <fullName evidence="1">PKD domain-containing protein</fullName>
    </recommendedName>
</protein>
<dbReference type="SUPFAM" id="SSF49299">
    <property type="entry name" value="PKD domain"/>
    <property type="match status" value="1"/>
</dbReference>
<reference evidence="3" key="1">
    <citation type="journal article" date="2019" name="Int. J. Syst. Evol. Microbiol.">
        <title>The Global Catalogue of Microorganisms (GCM) 10K type strain sequencing project: providing services to taxonomists for standard genome sequencing and annotation.</title>
        <authorList>
            <consortium name="The Broad Institute Genomics Platform"/>
            <consortium name="The Broad Institute Genome Sequencing Center for Infectious Disease"/>
            <person name="Wu L."/>
            <person name="Ma J."/>
        </authorList>
    </citation>
    <scope>NUCLEOTIDE SEQUENCE [LARGE SCALE GENOMIC DNA]</scope>
    <source>
        <strain evidence="3">CCM 8681</strain>
    </source>
</reference>
<dbReference type="PROSITE" id="PS50093">
    <property type="entry name" value="PKD"/>
    <property type="match status" value="1"/>
</dbReference>
<dbReference type="EMBL" id="BMDQ01000004">
    <property type="protein sequence ID" value="GGI58203.1"/>
    <property type="molecule type" value="Genomic_DNA"/>
</dbReference>
<evidence type="ECO:0000259" key="1">
    <source>
        <dbReference type="PROSITE" id="PS50093"/>
    </source>
</evidence>
<organism evidence="2 3">
    <name type="scientific">Winogradskyella haliclonae</name>
    <dbReference type="NCBI Taxonomy" id="2048558"/>
    <lineage>
        <taxon>Bacteria</taxon>
        <taxon>Pseudomonadati</taxon>
        <taxon>Bacteroidota</taxon>
        <taxon>Flavobacteriia</taxon>
        <taxon>Flavobacteriales</taxon>
        <taxon>Flavobacteriaceae</taxon>
        <taxon>Winogradskyella</taxon>
    </lineage>
</organism>
<keyword evidence="3" id="KW-1185">Reference proteome</keyword>
<dbReference type="NCBIfam" id="TIGR04131">
    <property type="entry name" value="Bac_Flav_CTERM"/>
    <property type="match status" value="1"/>
</dbReference>
<evidence type="ECO:0000313" key="2">
    <source>
        <dbReference type="EMBL" id="GGI58203.1"/>
    </source>
</evidence>
<feature type="domain" description="PKD" evidence="1">
    <location>
        <begin position="209"/>
        <end position="260"/>
    </location>
</feature>
<proteinExistence type="predicted"/>
<accession>A0ABQ2C396</accession>
<evidence type="ECO:0000313" key="3">
    <source>
        <dbReference type="Proteomes" id="UP000624701"/>
    </source>
</evidence>
<dbReference type="InterPro" id="IPR035986">
    <property type="entry name" value="PKD_dom_sf"/>
</dbReference>
<dbReference type="Proteomes" id="UP000624701">
    <property type="component" value="Unassembled WGS sequence"/>
</dbReference>
<gene>
    <name evidence="2" type="ORF">GCM10011444_25120</name>
</gene>
<dbReference type="CDD" id="cd00146">
    <property type="entry name" value="PKD"/>
    <property type="match status" value="1"/>
</dbReference>
<dbReference type="InterPro" id="IPR013783">
    <property type="entry name" value="Ig-like_fold"/>
</dbReference>
<name>A0ABQ2C396_9FLAO</name>